<evidence type="ECO:0000313" key="3">
    <source>
        <dbReference type="EMBL" id="MBB4133457.1"/>
    </source>
</evidence>
<gene>
    <name evidence="3" type="ORF">BKA16_000009</name>
</gene>
<evidence type="ECO:0000256" key="1">
    <source>
        <dbReference type="SAM" id="MobiDB-lite"/>
    </source>
</evidence>
<accession>A0A840F1I9</accession>
<keyword evidence="2" id="KW-0472">Membrane</keyword>
<dbReference type="Proteomes" id="UP000551501">
    <property type="component" value="Unassembled WGS sequence"/>
</dbReference>
<feature type="transmembrane region" description="Helical" evidence="2">
    <location>
        <begin position="263"/>
        <end position="281"/>
    </location>
</feature>
<evidence type="ECO:0000313" key="4">
    <source>
        <dbReference type="Proteomes" id="UP000551501"/>
    </source>
</evidence>
<keyword evidence="2" id="KW-1133">Transmembrane helix</keyword>
<proteinExistence type="predicted"/>
<feature type="transmembrane region" description="Helical" evidence="2">
    <location>
        <begin position="287"/>
        <end position="310"/>
    </location>
</feature>
<dbReference type="EMBL" id="JACIFP010000001">
    <property type="protein sequence ID" value="MBB4133457.1"/>
    <property type="molecule type" value="Genomic_DNA"/>
</dbReference>
<name>A0A840F1I9_9ACTN</name>
<evidence type="ECO:0000256" key="2">
    <source>
        <dbReference type="SAM" id="Phobius"/>
    </source>
</evidence>
<reference evidence="3 4" key="1">
    <citation type="submission" date="2020-08" db="EMBL/GenBank/DDBJ databases">
        <title>Sequencing the genomes of 1000 actinobacteria strains.</title>
        <authorList>
            <person name="Klenk H.-P."/>
        </authorList>
    </citation>
    <scope>NUCLEOTIDE SEQUENCE [LARGE SCALE GENOMIC DNA]</scope>
    <source>
        <strain evidence="3 4">DSM 45298</strain>
    </source>
</reference>
<dbReference type="RefSeq" id="WP_183368641.1">
    <property type="nucleotide sequence ID" value="NZ_BAABHL010000001.1"/>
</dbReference>
<comment type="caution">
    <text evidence="3">The sequence shown here is derived from an EMBL/GenBank/DDBJ whole genome shotgun (WGS) entry which is preliminary data.</text>
</comment>
<sequence>MTGTETAVVLGTAGAEPGPLARALGASSRVHPERTDRCAIVALDLSGEPGDEEYELLGELADLATPTALVMTRVDRYPDWPGTAARLRDAVDPGRRLAVFAVSSTGGGVDDLADWCATADTDASVPVRPPTPVTRLGPAVRPAPLASGPSRADRLTGLRAGVAAARTDALTAARESLQSLAVRADRVCSGLRPADVDAYIGWVTGAVAAVETTIDARLADRLDKVRSVASAGLPDEAAVDVRPVPAVVSAPAPPERRPSAEDAVVLLFGVSAGFGAGRVLVAPMVQWAGLGWAGAVLTAATGLAVAAWIVGVRRTAATRTALRKWTSDIVVLRRTALEHRLIARIGLTEAGVGRAPWNRRRPNL</sequence>
<protein>
    <submittedName>
        <fullName evidence="3">Uncharacterized protein</fullName>
    </submittedName>
</protein>
<organism evidence="3 4">
    <name type="scientific">Gordonia humi</name>
    <dbReference type="NCBI Taxonomy" id="686429"/>
    <lineage>
        <taxon>Bacteria</taxon>
        <taxon>Bacillati</taxon>
        <taxon>Actinomycetota</taxon>
        <taxon>Actinomycetes</taxon>
        <taxon>Mycobacteriales</taxon>
        <taxon>Gordoniaceae</taxon>
        <taxon>Gordonia</taxon>
    </lineage>
</organism>
<keyword evidence="2" id="KW-0812">Transmembrane</keyword>
<feature type="region of interest" description="Disordered" evidence="1">
    <location>
        <begin position="126"/>
        <end position="152"/>
    </location>
</feature>
<dbReference type="AlphaFoldDB" id="A0A840F1I9"/>
<keyword evidence="4" id="KW-1185">Reference proteome</keyword>